<evidence type="ECO:0000313" key="7">
    <source>
        <dbReference type="EMBL" id="KAJ6034201.1"/>
    </source>
</evidence>
<keyword evidence="2 5" id="KW-0479">Metal-binding</keyword>
<evidence type="ECO:0000256" key="2">
    <source>
        <dbReference type="ARBA" id="ARBA00022723"/>
    </source>
</evidence>
<evidence type="ECO:0000256" key="1">
    <source>
        <dbReference type="ARBA" id="ARBA00008056"/>
    </source>
</evidence>
<keyword evidence="8" id="KW-1185">Reference proteome</keyword>
<dbReference type="InterPro" id="IPR005123">
    <property type="entry name" value="Oxoglu/Fe-dep_dioxygenase_dom"/>
</dbReference>
<reference evidence="7" key="1">
    <citation type="journal article" date="2023" name="IMA Fungus">
        <title>Comparative genomic study of the Penicillium genus elucidates a diverse pangenome and 15 lateral gene transfer events.</title>
        <authorList>
            <person name="Petersen C."/>
            <person name="Sorensen T."/>
            <person name="Nielsen M.R."/>
            <person name="Sondergaard T.E."/>
            <person name="Sorensen J.L."/>
            <person name="Fitzpatrick D.A."/>
            <person name="Frisvad J.C."/>
            <person name="Nielsen K.L."/>
        </authorList>
    </citation>
    <scope>NUCLEOTIDE SEQUENCE</scope>
    <source>
        <strain evidence="7">IBT 15450</strain>
    </source>
</reference>
<keyword evidence="4 5" id="KW-0408">Iron</keyword>
<dbReference type="SUPFAM" id="SSF51197">
    <property type="entry name" value="Clavaminate synthase-like"/>
    <property type="match status" value="1"/>
</dbReference>
<gene>
    <name evidence="7" type="ORF">N7460_008376</name>
</gene>
<evidence type="ECO:0000256" key="4">
    <source>
        <dbReference type="ARBA" id="ARBA00023004"/>
    </source>
</evidence>
<dbReference type="AlphaFoldDB" id="A0AAD6I5I7"/>
<dbReference type="PANTHER" id="PTHR10209">
    <property type="entry name" value="OXIDOREDUCTASE, 2OG-FE II OXYGENASE FAMILY PROTEIN"/>
    <property type="match status" value="1"/>
</dbReference>
<comment type="similarity">
    <text evidence="1 5">Belongs to the iron/ascorbate-dependent oxidoreductase family.</text>
</comment>
<evidence type="ECO:0000259" key="6">
    <source>
        <dbReference type="PROSITE" id="PS51471"/>
    </source>
</evidence>
<dbReference type="GO" id="GO:0046872">
    <property type="term" value="F:metal ion binding"/>
    <property type="evidence" value="ECO:0007669"/>
    <property type="project" value="UniProtKB-KW"/>
</dbReference>
<proteinExistence type="inferred from homology"/>
<dbReference type="PROSITE" id="PS51471">
    <property type="entry name" value="FE2OG_OXY"/>
    <property type="match status" value="1"/>
</dbReference>
<dbReference type="InterPro" id="IPR027443">
    <property type="entry name" value="IPNS-like_sf"/>
</dbReference>
<evidence type="ECO:0000256" key="5">
    <source>
        <dbReference type="RuleBase" id="RU003682"/>
    </source>
</evidence>
<dbReference type="Gene3D" id="2.60.120.330">
    <property type="entry name" value="B-lactam Antibiotic, Isopenicillin N Synthase, Chain"/>
    <property type="match status" value="1"/>
</dbReference>
<dbReference type="GO" id="GO:0016491">
    <property type="term" value="F:oxidoreductase activity"/>
    <property type="evidence" value="ECO:0007669"/>
    <property type="project" value="UniProtKB-KW"/>
</dbReference>
<keyword evidence="3 5" id="KW-0560">Oxidoreductase</keyword>
<dbReference type="InterPro" id="IPR044861">
    <property type="entry name" value="IPNS-like_FE2OG_OXY"/>
</dbReference>
<sequence length="325" mass="36046">MASPIELPLVDISNSHDVVAGKKLLDAAVKHGFLYIDSNSTLLTTSDVDQIFDLNRGWVGMHVETLDPEHHDPRRAMNIGEFQDGNLQQPLPPCLISRESEIARFTDLCNTICSHILRLLALGLEIDEEFFTSRHDQSRGTTGNSLRWLYYPAAVSSYRPGKDIRAGAHSDYGSITLLFQRPGQPGLEILTSNNEWAPVPVYPDGRTDFPFPPILVNIGDMLSYWTDGLLKSTVHRVVFPKQDQSDHTSQAHDRYSIAFFCQPVSETELIPVPSEIVSLHQKENRSDKEAGRVVGHGGGAHGWKAGQPCITAGQHLQSRLAATYV</sequence>
<organism evidence="7 8">
    <name type="scientific">Penicillium canescens</name>
    <dbReference type="NCBI Taxonomy" id="5083"/>
    <lineage>
        <taxon>Eukaryota</taxon>
        <taxon>Fungi</taxon>
        <taxon>Dikarya</taxon>
        <taxon>Ascomycota</taxon>
        <taxon>Pezizomycotina</taxon>
        <taxon>Eurotiomycetes</taxon>
        <taxon>Eurotiomycetidae</taxon>
        <taxon>Eurotiales</taxon>
        <taxon>Aspergillaceae</taxon>
        <taxon>Penicillium</taxon>
    </lineage>
</organism>
<dbReference type="PANTHER" id="PTHR10209:SF886">
    <property type="entry name" value="UPF0676 PROTEIN C1494.01"/>
    <property type="match status" value="1"/>
</dbReference>
<reference evidence="7" key="2">
    <citation type="submission" date="2023-01" db="EMBL/GenBank/DDBJ databases">
        <authorList>
            <person name="Petersen C."/>
        </authorList>
    </citation>
    <scope>NUCLEOTIDE SEQUENCE</scope>
    <source>
        <strain evidence="7">IBT 15450</strain>
    </source>
</reference>
<accession>A0AAD6I5I7</accession>
<dbReference type="Pfam" id="PF03171">
    <property type="entry name" value="2OG-FeII_Oxy"/>
    <property type="match status" value="1"/>
</dbReference>
<protein>
    <recommendedName>
        <fullName evidence="6">Fe2OG dioxygenase domain-containing protein</fullName>
    </recommendedName>
</protein>
<name>A0AAD6I5I7_PENCN</name>
<evidence type="ECO:0000313" key="8">
    <source>
        <dbReference type="Proteomes" id="UP001219568"/>
    </source>
</evidence>
<dbReference type="Proteomes" id="UP001219568">
    <property type="component" value="Unassembled WGS sequence"/>
</dbReference>
<dbReference type="EMBL" id="JAQJZL010000010">
    <property type="protein sequence ID" value="KAJ6034201.1"/>
    <property type="molecule type" value="Genomic_DNA"/>
</dbReference>
<comment type="caution">
    <text evidence="7">The sequence shown here is derived from an EMBL/GenBank/DDBJ whole genome shotgun (WGS) entry which is preliminary data.</text>
</comment>
<evidence type="ECO:0000256" key="3">
    <source>
        <dbReference type="ARBA" id="ARBA00023002"/>
    </source>
</evidence>
<feature type="domain" description="Fe2OG dioxygenase" evidence="6">
    <location>
        <begin position="142"/>
        <end position="263"/>
    </location>
</feature>